<dbReference type="GO" id="GO:0005507">
    <property type="term" value="F:copper ion binding"/>
    <property type="evidence" value="ECO:0007669"/>
    <property type="project" value="InterPro"/>
</dbReference>
<accession>A0A7S3MR79</accession>
<gene>
    <name evidence="2" type="ORF">FEHR0123_LOCUS11042</name>
</gene>
<dbReference type="SUPFAM" id="SSF49329">
    <property type="entry name" value="Cu,Zn superoxide dismutase-like"/>
    <property type="match status" value="1"/>
</dbReference>
<evidence type="ECO:0000259" key="1">
    <source>
        <dbReference type="Pfam" id="PF00080"/>
    </source>
</evidence>
<dbReference type="PANTHER" id="PTHR10003">
    <property type="entry name" value="SUPEROXIDE DISMUTASE CU-ZN -RELATED"/>
    <property type="match status" value="1"/>
</dbReference>
<dbReference type="InterPro" id="IPR024134">
    <property type="entry name" value="SOD_Cu/Zn_/chaperone"/>
</dbReference>
<dbReference type="Gene3D" id="2.60.40.200">
    <property type="entry name" value="Superoxide dismutase, copper/zinc binding domain"/>
    <property type="match status" value="1"/>
</dbReference>
<proteinExistence type="predicted"/>
<evidence type="ECO:0000313" key="2">
    <source>
        <dbReference type="EMBL" id="CAE0316081.1"/>
    </source>
</evidence>
<dbReference type="Pfam" id="PF00080">
    <property type="entry name" value="Sod_Cu"/>
    <property type="match status" value="1"/>
</dbReference>
<reference evidence="2" key="1">
    <citation type="submission" date="2021-01" db="EMBL/GenBank/DDBJ databases">
        <authorList>
            <person name="Corre E."/>
            <person name="Pelletier E."/>
            <person name="Niang G."/>
            <person name="Scheremetjew M."/>
            <person name="Finn R."/>
            <person name="Kale V."/>
            <person name="Holt S."/>
            <person name="Cochrane G."/>
            <person name="Meng A."/>
            <person name="Brown T."/>
            <person name="Cohen L."/>
        </authorList>
    </citation>
    <scope>NUCLEOTIDE SEQUENCE</scope>
    <source>
        <strain evidence="2">Fehren 1</strain>
    </source>
</reference>
<dbReference type="EMBL" id="HBIE01036234">
    <property type="protein sequence ID" value="CAE0316081.1"/>
    <property type="molecule type" value="Transcribed_RNA"/>
</dbReference>
<organism evidence="2">
    <name type="scientific">Favella ehrenbergii</name>
    <dbReference type="NCBI Taxonomy" id="182087"/>
    <lineage>
        <taxon>Eukaryota</taxon>
        <taxon>Sar</taxon>
        <taxon>Alveolata</taxon>
        <taxon>Ciliophora</taxon>
        <taxon>Intramacronucleata</taxon>
        <taxon>Spirotrichea</taxon>
        <taxon>Choreotrichia</taxon>
        <taxon>Tintinnida</taxon>
        <taxon>Xystonellidae</taxon>
        <taxon>Favella</taxon>
    </lineage>
</organism>
<dbReference type="InterPro" id="IPR036423">
    <property type="entry name" value="SOD-like_Cu/Zn_dom_sf"/>
</dbReference>
<feature type="domain" description="Superoxide dismutase copper/zinc binding" evidence="1">
    <location>
        <begin position="10"/>
        <end position="133"/>
    </location>
</feature>
<sequence>MKDSFGIDGTGSLQFAQRGGKATMVRINLDGTDNTKDRGFAFKVQEFGLLRGENGDCVDLGDEFNPLLEKDKMNRFNPFQDPTRGRIGDITTDGDGKVSTLVQKNVLVNLSGPDSIIGRSVGIYNSGYDSDNVTLKDKTAADCCVIGYDKVDADEVTPHHHHYVGLGTTSTSSTGLNAPYTPYTVPVSQYTSTKPITYVAPTPVYTYGSSYTGYPSYPYAGY</sequence>
<dbReference type="InterPro" id="IPR001424">
    <property type="entry name" value="SOD_Cu_Zn_dom"/>
</dbReference>
<dbReference type="GO" id="GO:0006801">
    <property type="term" value="P:superoxide metabolic process"/>
    <property type="evidence" value="ECO:0007669"/>
    <property type="project" value="InterPro"/>
</dbReference>
<name>A0A7S3MR79_9SPIT</name>
<protein>
    <recommendedName>
        <fullName evidence="1">Superoxide dismutase copper/zinc binding domain-containing protein</fullName>
    </recommendedName>
</protein>
<dbReference type="AlphaFoldDB" id="A0A7S3MR79"/>